<dbReference type="Pfam" id="PF14501">
    <property type="entry name" value="HATPase_c_5"/>
    <property type="match status" value="1"/>
</dbReference>
<accession>A0ABW2Y5B8</accession>
<evidence type="ECO:0000259" key="2">
    <source>
        <dbReference type="Pfam" id="PF14501"/>
    </source>
</evidence>
<feature type="transmembrane region" description="Helical" evidence="1">
    <location>
        <begin position="65"/>
        <end position="83"/>
    </location>
</feature>
<dbReference type="EMBL" id="JBHTHQ010000021">
    <property type="protein sequence ID" value="MFD0705443.1"/>
    <property type="molecule type" value="Genomic_DNA"/>
</dbReference>
<dbReference type="Proteomes" id="UP001597036">
    <property type="component" value="Unassembled WGS sequence"/>
</dbReference>
<feature type="transmembrane region" description="Helical" evidence="1">
    <location>
        <begin position="98"/>
        <end position="118"/>
    </location>
</feature>
<gene>
    <name evidence="3" type="ORF">ACFQY8_06760</name>
</gene>
<feature type="domain" description="Sensor histidine kinase NatK-like C-terminal" evidence="2">
    <location>
        <begin position="244"/>
        <end position="354"/>
    </location>
</feature>
<name>A0ABW2Y5B8_9BIFI</name>
<dbReference type="InterPro" id="IPR032834">
    <property type="entry name" value="NatK-like_C"/>
</dbReference>
<dbReference type="InterPro" id="IPR036890">
    <property type="entry name" value="HATPase_C_sf"/>
</dbReference>
<keyword evidence="1" id="KW-0472">Membrane</keyword>
<feature type="transmembrane region" description="Helical" evidence="1">
    <location>
        <begin position="20"/>
        <end position="44"/>
    </location>
</feature>
<keyword evidence="4" id="KW-1185">Reference proteome</keyword>
<keyword evidence="1" id="KW-1133">Transmembrane helix</keyword>
<sequence>MAMGYGLQHMGFAVESSTLALISAPETAALIIRVLIFVVIYGAAYKWLVPRFDIRIESVRKSQRWVWLSVFVLFCAIVFNMVLSLDERLYVIPLSTQIAFRMLDFLCTLLGMSVLLLVSTQDKLMSELDMLTHLNEAKMRHYDMSRENMELVNAKFHDVRRGIAQLRSTMQKMEHTCKSESLDMNSQPPMNSMQELENAIHIYDSIYQTGNDLIDALLTEKSLYCVAHGIVLNAIVDGKSLDFLEPSEISALLGNVLDNAIEASEDVQLSDTQRVIELNCHRAGGYAVIESSNFFAHEVTISPDTGLLVTSKKDKRFHGYGMKSIELTTHERGGKVVVHVDEQDKIFEIRIVIPTPHGEVE</sequence>
<keyword evidence="1" id="KW-0812">Transmembrane</keyword>
<dbReference type="CDD" id="cd16935">
    <property type="entry name" value="HATPase_AgrC-ComD-like"/>
    <property type="match status" value="1"/>
</dbReference>
<dbReference type="Gene3D" id="3.30.565.10">
    <property type="entry name" value="Histidine kinase-like ATPase, C-terminal domain"/>
    <property type="match status" value="1"/>
</dbReference>
<proteinExistence type="predicted"/>
<evidence type="ECO:0000256" key="1">
    <source>
        <dbReference type="SAM" id="Phobius"/>
    </source>
</evidence>
<organism evidence="3 4">
    <name type="scientific">Alloscardovia venturai</name>
    <dbReference type="NCBI Taxonomy" id="1769421"/>
    <lineage>
        <taxon>Bacteria</taxon>
        <taxon>Bacillati</taxon>
        <taxon>Actinomycetota</taxon>
        <taxon>Actinomycetes</taxon>
        <taxon>Bifidobacteriales</taxon>
        <taxon>Bifidobacteriaceae</taxon>
        <taxon>Alloscardovia</taxon>
    </lineage>
</organism>
<protein>
    <submittedName>
        <fullName evidence="3">GHKL domain-containing protein</fullName>
    </submittedName>
</protein>
<comment type="caution">
    <text evidence="3">The sequence shown here is derived from an EMBL/GenBank/DDBJ whole genome shotgun (WGS) entry which is preliminary data.</text>
</comment>
<reference evidence="4" key="1">
    <citation type="journal article" date="2019" name="Int. J. Syst. Evol. Microbiol.">
        <title>The Global Catalogue of Microorganisms (GCM) 10K type strain sequencing project: providing services to taxonomists for standard genome sequencing and annotation.</title>
        <authorList>
            <consortium name="The Broad Institute Genomics Platform"/>
            <consortium name="The Broad Institute Genome Sequencing Center for Infectious Disease"/>
            <person name="Wu L."/>
            <person name="Ma J."/>
        </authorList>
    </citation>
    <scope>NUCLEOTIDE SEQUENCE [LARGE SCALE GENOMIC DNA]</scope>
    <source>
        <strain evidence="4">CCM 8604</strain>
    </source>
</reference>
<evidence type="ECO:0000313" key="3">
    <source>
        <dbReference type="EMBL" id="MFD0705443.1"/>
    </source>
</evidence>
<evidence type="ECO:0000313" key="4">
    <source>
        <dbReference type="Proteomes" id="UP001597036"/>
    </source>
</evidence>
<dbReference type="RefSeq" id="WP_377939208.1">
    <property type="nucleotide sequence ID" value="NZ_JBHTHQ010000021.1"/>
</dbReference>